<gene>
    <name evidence="3" type="ORF">BCF38_11375</name>
    <name evidence="4" type="ORF">SAMN05421539_11375</name>
</gene>
<reference evidence="4 6" key="1">
    <citation type="submission" date="2016-10" db="EMBL/GenBank/DDBJ databases">
        <authorList>
            <person name="Cai Z."/>
        </authorList>
    </citation>
    <scope>NUCLEOTIDE SEQUENCE [LARGE SCALE GENOMIC DNA]</scope>
    <source>
        <strain evidence="4 6">DSM 25227</strain>
    </source>
</reference>
<evidence type="ECO:0000313" key="4">
    <source>
        <dbReference type="EMBL" id="SSA50357.1"/>
    </source>
</evidence>
<sequence>MVRGDSSGQRSGFGCRAGIHQPACGFSDASALAGQGQNRLLSAAGSSCAEYLGRWAIHQEACRVIGKYRSEVRAERLLRMGIEAIRISDRDTISDAARHSNIVFDAVGGEVASGVLHRMRSDADFVAFGLLSGTPVTVHAESQARYHRFHLRDHLSSMDQEEMRKAYAEIWPWLAVAPPSAPKVFAAKEWREALSEAERPGGCKPVLDMTVLE</sequence>
<evidence type="ECO:0000313" key="3">
    <source>
        <dbReference type="EMBL" id="PWJ13844.1"/>
    </source>
</evidence>
<evidence type="ECO:0000256" key="2">
    <source>
        <dbReference type="ARBA" id="ARBA00023002"/>
    </source>
</evidence>
<evidence type="ECO:0000313" key="5">
    <source>
        <dbReference type="Proteomes" id="UP000245839"/>
    </source>
</evidence>
<organism evidence="4 6">
    <name type="scientific">Jannaschia seohaensis</name>
    <dbReference type="NCBI Taxonomy" id="475081"/>
    <lineage>
        <taxon>Bacteria</taxon>
        <taxon>Pseudomonadati</taxon>
        <taxon>Pseudomonadota</taxon>
        <taxon>Alphaproteobacteria</taxon>
        <taxon>Rhodobacterales</taxon>
        <taxon>Roseobacteraceae</taxon>
        <taxon>Jannaschia</taxon>
    </lineage>
</organism>
<dbReference type="Gene3D" id="3.90.180.10">
    <property type="entry name" value="Medium-chain alcohol dehydrogenases, catalytic domain"/>
    <property type="match status" value="1"/>
</dbReference>
<accession>A0A2Y9B5T5</accession>
<reference evidence="3 5" key="2">
    <citation type="submission" date="2018-03" db="EMBL/GenBank/DDBJ databases">
        <title>Genomic Encyclopedia of Archaeal and Bacterial Type Strains, Phase II (KMG-II): from individual species to whole genera.</title>
        <authorList>
            <person name="Goeker M."/>
        </authorList>
    </citation>
    <scope>NUCLEOTIDE SEQUENCE [LARGE SCALE GENOMIC DNA]</scope>
    <source>
        <strain evidence="3 5">DSM 25227</strain>
    </source>
</reference>
<proteinExistence type="predicted"/>
<dbReference type="PANTHER" id="PTHR48106">
    <property type="entry name" value="QUINONE OXIDOREDUCTASE PIG3-RELATED"/>
    <property type="match status" value="1"/>
</dbReference>
<dbReference type="GO" id="GO:0070402">
    <property type="term" value="F:NADPH binding"/>
    <property type="evidence" value="ECO:0007669"/>
    <property type="project" value="TreeGrafter"/>
</dbReference>
<evidence type="ECO:0000256" key="1">
    <source>
        <dbReference type="ARBA" id="ARBA00022857"/>
    </source>
</evidence>
<dbReference type="Proteomes" id="UP000251571">
    <property type="component" value="Unassembled WGS sequence"/>
</dbReference>
<dbReference type="GO" id="GO:0016651">
    <property type="term" value="F:oxidoreductase activity, acting on NAD(P)H"/>
    <property type="evidence" value="ECO:0007669"/>
    <property type="project" value="TreeGrafter"/>
</dbReference>
<dbReference type="AlphaFoldDB" id="A0A2Y9B5T5"/>
<dbReference type="InterPro" id="IPR036291">
    <property type="entry name" value="NAD(P)-bd_dom_sf"/>
</dbReference>
<protein>
    <recommendedName>
        <fullName evidence="7">Zinc-binding dehydrogenase</fullName>
    </recommendedName>
</protein>
<keyword evidence="2" id="KW-0560">Oxidoreductase</keyword>
<dbReference type="SUPFAM" id="SSF51735">
    <property type="entry name" value="NAD(P)-binding Rossmann-fold domains"/>
    <property type="match status" value="1"/>
</dbReference>
<dbReference type="RefSeq" id="WP_146204901.1">
    <property type="nucleotide sequence ID" value="NZ_QGDJ01000013.1"/>
</dbReference>
<dbReference type="Proteomes" id="UP000245839">
    <property type="component" value="Unassembled WGS sequence"/>
</dbReference>
<evidence type="ECO:0000313" key="6">
    <source>
        <dbReference type="Proteomes" id="UP000251571"/>
    </source>
</evidence>
<dbReference type="Gene3D" id="3.40.50.720">
    <property type="entry name" value="NAD(P)-binding Rossmann-like Domain"/>
    <property type="match status" value="1"/>
</dbReference>
<dbReference type="EMBL" id="UETC01000013">
    <property type="protein sequence ID" value="SSA50357.1"/>
    <property type="molecule type" value="Genomic_DNA"/>
</dbReference>
<dbReference type="OrthoDB" id="9805883at2"/>
<evidence type="ECO:0008006" key="7">
    <source>
        <dbReference type="Google" id="ProtNLM"/>
    </source>
</evidence>
<keyword evidence="1" id="KW-0521">NADP</keyword>
<name>A0A2Y9B5T5_9RHOB</name>
<dbReference type="EMBL" id="QGDJ01000013">
    <property type="protein sequence ID" value="PWJ13844.1"/>
    <property type="molecule type" value="Genomic_DNA"/>
</dbReference>
<keyword evidence="5" id="KW-1185">Reference proteome</keyword>
<dbReference type="PANTHER" id="PTHR48106:SF2">
    <property type="entry name" value="ZN2+-BINDING DEHYDROGENASE"/>
    <property type="match status" value="1"/>
</dbReference>